<evidence type="ECO:0000313" key="7">
    <source>
        <dbReference type="EMBL" id="MDP9823956.1"/>
    </source>
</evidence>
<dbReference type="Pfam" id="PF09339">
    <property type="entry name" value="HTH_IclR"/>
    <property type="match status" value="1"/>
</dbReference>
<evidence type="ECO:0000259" key="5">
    <source>
        <dbReference type="PROSITE" id="PS51077"/>
    </source>
</evidence>
<evidence type="ECO:0000259" key="6">
    <source>
        <dbReference type="PROSITE" id="PS51078"/>
    </source>
</evidence>
<organism evidence="7 8">
    <name type="scientific">Nocardioides massiliensis</name>
    <dbReference type="NCBI Taxonomy" id="1325935"/>
    <lineage>
        <taxon>Bacteria</taxon>
        <taxon>Bacillati</taxon>
        <taxon>Actinomycetota</taxon>
        <taxon>Actinomycetes</taxon>
        <taxon>Propionibacteriales</taxon>
        <taxon>Nocardioidaceae</taxon>
        <taxon>Nocardioides</taxon>
    </lineage>
</organism>
<keyword evidence="1" id="KW-0805">Transcription regulation</keyword>
<keyword evidence="2 7" id="KW-0238">DNA-binding</keyword>
<feature type="region of interest" description="Disordered" evidence="4">
    <location>
        <begin position="1"/>
        <end position="20"/>
    </location>
</feature>
<keyword evidence="8" id="KW-1185">Reference proteome</keyword>
<dbReference type="GO" id="GO:0003677">
    <property type="term" value="F:DNA binding"/>
    <property type="evidence" value="ECO:0007669"/>
    <property type="project" value="UniProtKB-KW"/>
</dbReference>
<dbReference type="PANTHER" id="PTHR30136:SF35">
    <property type="entry name" value="HTH-TYPE TRANSCRIPTIONAL REGULATOR RV1719"/>
    <property type="match status" value="1"/>
</dbReference>
<protein>
    <submittedName>
        <fullName evidence="7">DNA-binding IclR family transcriptional regulator</fullName>
    </submittedName>
</protein>
<dbReference type="PANTHER" id="PTHR30136">
    <property type="entry name" value="HELIX-TURN-HELIX TRANSCRIPTIONAL REGULATOR, ICLR FAMILY"/>
    <property type="match status" value="1"/>
</dbReference>
<dbReference type="EMBL" id="JAUSQM010000001">
    <property type="protein sequence ID" value="MDP9823956.1"/>
    <property type="molecule type" value="Genomic_DNA"/>
</dbReference>
<feature type="domain" description="HTH iclR-type" evidence="5">
    <location>
        <begin position="21"/>
        <end position="81"/>
    </location>
</feature>
<dbReference type="Gene3D" id="1.10.10.10">
    <property type="entry name" value="Winged helix-like DNA-binding domain superfamily/Winged helix DNA-binding domain"/>
    <property type="match status" value="1"/>
</dbReference>
<dbReference type="SMART" id="SM00346">
    <property type="entry name" value="HTH_ICLR"/>
    <property type="match status" value="1"/>
</dbReference>
<proteinExistence type="predicted"/>
<evidence type="ECO:0000256" key="3">
    <source>
        <dbReference type="ARBA" id="ARBA00023163"/>
    </source>
</evidence>
<sequence>MSFTPEENTPIAGSDERVQRPSVVERVTQILDAFQQSPDRLLLEDVTAITSLPRSTAFRLMTQLVELGWLDHDAHGYRLGARAIGMSARTHDHGGLRSMAARMLNRLHLQTRAVVHLAVLEGGLLYYLDKVGGPVLDSIPSTVGTRVPADTTPMGRAMLATLSPERVDALVASTADHPRRAPLDLMDLHRRLGACRQRGGVDIVRNGGPHQRINALGAPVHGPDGLLASIGVSCSDGQLVPEHVAPLLLSAARHLTTDLGGTVGGRNLRLAESETA</sequence>
<gene>
    <name evidence="7" type="ORF">J2S59_003765</name>
</gene>
<dbReference type="InterPro" id="IPR036390">
    <property type="entry name" value="WH_DNA-bd_sf"/>
</dbReference>
<evidence type="ECO:0000256" key="1">
    <source>
        <dbReference type="ARBA" id="ARBA00023015"/>
    </source>
</evidence>
<keyword evidence="3" id="KW-0804">Transcription</keyword>
<dbReference type="InterPro" id="IPR014757">
    <property type="entry name" value="Tscrpt_reg_IclR_C"/>
</dbReference>
<name>A0ABT9NU53_9ACTN</name>
<dbReference type="InterPro" id="IPR050707">
    <property type="entry name" value="HTH_MetabolicPath_Reg"/>
</dbReference>
<dbReference type="PROSITE" id="PS51078">
    <property type="entry name" value="ICLR_ED"/>
    <property type="match status" value="1"/>
</dbReference>
<dbReference type="SUPFAM" id="SSF46785">
    <property type="entry name" value="Winged helix' DNA-binding domain"/>
    <property type="match status" value="1"/>
</dbReference>
<dbReference type="PROSITE" id="PS51077">
    <property type="entry name" value="HTH_ICLR"/>
    <property type="match status" value="1"/>
</dbReference>
<dbReference type="SUPFAM" id="SSF55781">
    <property type="entry name" value="GAF domain-like"/>
    <property type="match status" value="1"/>
</dbReference>
<dbReference type="Pfam" id="PF01614">
    <property type="entry name" value="IclR_C"/>
    <property type="match status" value="1"/>
</dbReference>
<evidence type="ECO:0000256" key="2">
    <source>
        <dbReference type="ARBA" id="ARBA00023125"/>
    </source>
</evidence>
<dbReference type="InterPro" id="IPR036388">
    <property type="entry name" value="WH-like_DNA-bd_sf"/>
</dbReference>
<evidence type="ECO:0000256" key="4">
    <source>
        <dbReference type="SAM" id="MobiDB-lite"/>
    </source>
</evidence>
<dbReference type="InterPro" id="IPR005471">
    <property type="entry name" value="Tscrpt_reg_IclR_N"/>
</dbReference>
<comment type="caution">
    <text evidence="7">The sequence shown here is derived from an EMBL/GenBank/DDBJ whole genome shotgun (WGS) entry which is preliminary data.</text>
</comment>
<evidence type="ECO:0000313" key="8">
    <source>
        <dbReference type="Proteomes" id="UP001240447"/>
    </source>
</evidence>
<dbReference type="Gene3D" id="3.30.450.40">
    <property type="match status" value="1"/>
</dbReference>
<dbReference type="RefSeq" id="WP_068116615.1">
    <property type="nucleotide sequence ID" value="NZ_CCXJ01000034.1"/>
</dbReference>
<accession>A0ABT9NU53</accession>
<reference evidence="7 8" key="1">
    <citation type="submission" date="2023-07" db="EMBL/GenBank/DDBJ databases">
        <title>Sequencing the genomes of 1000 actinobacteria strains.</title>
        <authorList>
            <person name="Klenk H.-P."/>
        </authorList>
    </citation>
    <scope>NUCLEOTIDE SEQUENCE [LARGE SCALE GENOMIC DNA]</scope>
    <source>
        <strain evidence="7 8">GD13</strain>
    </source>
</reference>
<dbReference type="Proteomes" id="UP001240447">
    <property type="component" value="Unassembled WGS sequence"/>
</dbReference>
<feature type="domain" description="IclR-ED" evidence="6">
    <location>
        <begin position="82"/>
        <end position="261"/>
    </location>
</feature>
<dbReference type="InterPro" id="IPR029016">
    <property type="entry name" value="GAF-like_dom_sf"/>
</dbReference>